<evidence type="ECO:0000313" key="7">
    <source>
        <dbReference type="EMBL" id="AKQ33654.1"/>
    </source>
</evidence>
<dbReference type="PANTHER" id="PTHR42795">
    <property type="entry name" value="ALANINE DEHYDROGENASE"/>
    <property type="match status" value="1"/>
</dbReference>
<dbReference type="SUPFAM" id="SSF51735">
    <property type="entry name" value="NAD(P)-binding Rossmann-fold domains"/>
    <property type="match status" value="1"/>
</dbReference>
<keyword evidence="8" id="KW-1185">Reference proteome</keyword>
<comment type="similarity">
    <text evidence="1 4">Belongs to the AlaDH/PNT family.</text>
</comment>
<dbReference type="PANTHER" id="PTHR42795:SF1">
    <property type="entry name" value="ALANINE DEHYDROGENASE"/>
    <property type="match status" value="1"/>
</dbReference>
<evidence type="ECO:0000256" key="3">
    <source>
        <dbReference type="ARBA" id="ARBA00023002"/>
    </source>
</evidence>
<gene>
    <name evidence="7" type="primary">ald</name>
    <name evidence="7" type="ORF">CleRT_09020</name>
</gene>
<evidence type="ECO:0000259" key="5">
    <source>
        <dbReference type="SMART" id="SM01002"/>
    </source>
</evidence>
<dbReference type="Proteomes" id="UP000063965">
    <property type="component" value="Chromosome"/>
</dbReference>
<proteinExistence type="inferred from homology"/>
<dbReference type="EC" id="1.4.1.1" evidence="2 4"/>
<dbReference type="SMART" id="SM01002">
    <property type="entry name" value="AlaDh_PNT_C"/>
    <property type="match status" value="1"/>
</dbReference>
<dbReference type="InterPro" id="IPR036291">
    <property type="entry name" value="NAD(P)-bd_dom_sf"/>
</dbReference>
<dbReference type="InterPro" id="IPR007698">
    <property type="entry name" value="AlaDH/PNT_NAD(H)-bd"/>
</dbReference>
<dbReference type="Pfam" id="PF01262">
    <property type="entry name" value="AlaDh_PNT_C"/>
    <property type="match status" value="1"/>
</dbReference>
<name>A0ABM5UUP2_9COXI</name>
<accession>A0ABM5UUP2</accession>
<dbReference type="Gene3D" id="3.40.50.720">
    <property type="entry name" value="NAD(P)-binding Rossmann-like Domain"/>
    <property type="match status" value="2"/>
</dbReference>
<evidence type="ECO:0000256" key="2">
    <source>
        <dbReference type="ARBA" id="ARBA00012897"/>
    </source>
</evidence>
<dbReference type="RefSeq" id="WP_048875265.1">
    <property type="nucleotide sequence ID" value="NZ_CP011126.1"/>
</dbReference>
<evidence type="ECO:0000259" key="6">
    <source>
        <dbReference type="SMART" id="SM01003"/>
    </source>
</evidence>
<reference evidence="7 8" key="1">
    <citation type="journal article" date="2015" name="Genome Biol. Evol.">
        <title>Distinctive Genome Reduction Rates Revealed by Genomic Analyses of Two Coxiella-Like Endosymbionts in Ticks.</title>
        <authorList>
            <person name="Gottlieb Y."/>
            <person name="Lalzar I."/>
            <person name="Klasson L."/>
        </authorList>
    </citation>
    <scope>NUCLEOTIDE SEQUENCE [LARGE SCALE GENOMIC DNA]</scope>
    <source>
        <strain evidence="7 8">CRt</strain>
    </source>
</reference>
<comment type="catalytic activity">
    <reaction evidence="4">
        <text>L-alanine + NAD(+) + H2O = pyruvate + NH4(+) + NADH + H(+)</text>
        <dbReference type="Rhea" id="RHEA:18405"/>
        <dbReference type="ChEBI" id="CHEBI:15361"/>
        <dbReference type="ChEBI" id="CHEBI:15377"/>
        <dbReference type="ChEBI" id="CHEBI:15378"/>
        <dbReference type="ChEBI" id="CHEBI:28938"/>
        <dbReference type="ChEBI" id="CHEBI:57540"/>
        <dbReference type="ChEBI" id="CHEBI:57945"/>
        <dbReference type="ChEBI" id="CHEBI:57972"/>
        <dbReference type="EC" id="1.4.1.1"/>
    </reaction>
</comment>
<dbReference type="CDD" id="cd05305">
    <property type="entry name" value="L-AlaDH"/>
    <property type="match status" value="1"/>
</dbReference>
<dbReference type="Pfam" id="PF05222">
    <property type="entry name" value="AlaDh_PNT_N"/>
    <property type="match status" value="1"/>
</dbReference>
<dbReference type="PIRSF" id="PIRSF000183">
    <property type="entry name" value="Alanine_dh"/>
    <property type="match status" value="1"/>
</dbReference>
<dbReference type="NCBIfam" id="TIGR00518">
    <property type="entry name" value="alaDH"/>
    <property type="match status" value="1"/>
</dbReference>
<evidence type="ECO:0000256" key="1">
    <source>
        <dbReference type="ARBA" id="ARBA00005689"/>
    </source>
</evidence>
<feature type="domain" description="Alanine dehydrogenase/pyridine nucleotide transhydrogenase N-terminal" evidence="6">
    <location>
        <begin position="4"/>
        <end position="136"/>
    </location>
</feature>
<dbReference type="InterPro" id="IPR007886">
    <property type="entry name" value="AlaDH/PNT_N"/>
</dbReference>
<dbReference type="EMBL" id="CP011126">
    <property type="protein sequence ID" value="AKQ33654.1"/>
    <property type="molecule type" value="Genomic_DNA"/>
</dbReference>
<sequence>MLIGVPREVKTEEYRVGLTPYSVRELVNRGHKVIVEHNAASAINFTDEAYMAAGATVDTAESLYQQAEMLVKVKEPQPSEYRLLREGQILFTYLHLAPDPKQADALVKSGCIAIAYETVTSSKGGLPLLSPMSQVAGRLAIQAGAHCLEKPAGGSGILLGGVPGVYPGKVTIIGGGVVGSNAVRMAMGKKAQVTVLDKSLRRLEELDFRFGGRLNTAYATGGSIEQYVTDADLVVGAILVPGQAAPKLVSREILKRMRPGSVMVDVAIDQGGCFETSRPTTHKEPTYVVDDIVHYCVTNMPGAVPRTSTLALNNATLPFVMALANKGYRKAVLEDPHLLNGLNVYCGHLTHEGVAHDLKKDFTPPLTLLN</sequence>
<keyword evidence="3 4" id="KW-0560">Oxidoreductase</keyword>
<organism evidence="7 8">
    <name type="scientific">Candidatus Coxiella mudrowiae</name>
    <dbReference type="NCBI Taxonomy" id="2054173"/>
    <lineage>
        <taxon>Bacteria</taxon>
        <taxon>Pseudomonadati</taxon>
        <taxon>Pseudomonadota</taxon>
        <taxon>Gammaproteobacteria</taxon>
        <taxon>Legionellales</taxon>
        <taxon>Coxiellaceae</taxon>
        <taxon>Coxiella</taxon>
    </lineage>
</organism>
<evidence type="ECO:0000256" key="4">
    <source>
        <dbReference type="PIRNR" id="PIRNR000183"/>
    </source>
</evidence>
<keyword evidence="4" id="KW-0520">NAD</keyword>
<evidence type="ECO:0000313" key="8">
    <source>
        <dbReference type="Proteomes" id="UP000063965"/>
    </source>
</evidence>
<dbReference type="InterPro" id="IPR008141">
    <property type="entry name" value="Ala_DH"/>
</dbReference>
<feature type="domain" description="Alanine dehydrogenase/pyridine nucleotide transhydrogenase NAD(H)-binding" evidence="5">
    <location>
        <begin position="148"/>
        <end position="296"/>
    </location>
</feature>
<dbReference type="SMART" id="SM01003">
    <property type="entry name" value="AlaDh_PNT_N"/>
    <property type="match status" value="1"/>
</dbReference>
<dbReference type="SUPFAM" id="SSF52283">
    <property type="entry name" value="Formate/glycerate dehydrogenase catalytic domain-like"/>
    <property type="match status" value="1"/>
</dbReference>
<protein>
    <recommendedName>
        <fullName evidence="2 4">Alanine dehydrogenase</fullName>
        <ecNumber evidence="2 4">1.4.1.1</ecNumber>
    </recommendedName>
</protein>